<dbReference type="Proteomes" id="UP000595197">
    <property type="component" value="Plasmid pTT6-2"/>
</dbReference>
<comment type="similarity">
    <text evidence="1">Belongs to the SorC transcriptional regulatory family.</text>
</comment>
<protein>
    <submittedName>
        <fullName evidence="6">Sugar-binding transcriptional regulator</fullName>
    </submittedName>
</protein>
<dbReference type="Gene3D" id="3.40.50.1360">
    <property type="match status" value="1"/>
</dbReference>
<feature type="domain" description="Sugar-binding" evidence="5">
    <location>
        <begin position="68"/>
        <end position="319"/>
    </location>
</feature>
<dbReference type="InterPro" id="IPR007324">
    <property type="entry name" value="Sugar-bd_dom_put"/>
</dbReference>
<proteinExistence type="inferred from homology"/>
<dbReference type="RefSeq" id="WP_201083333.1">
    <property type="nucleotide sequence ID" value="NZ_CP067422.1"/>
</dbReference>
<organism evidence="6 7">
    <name type="scientific">Skermanella cutis</name>
    <dbReference type="NCBI Taxonomy" id="2775420"/>
    <lineage>
        <taxon>Bacteria</taxon>
        <taxon>Pseudomonadati</taxon>
        <taxon>Pseudomonadota</taxon>
        <taxon>Alphaproteobacteria</taxon>
        <taxon>Rhodospirillales</taxon>
        <taxon>Azospirillaceae</taxon>
        <taxon>Skermanella</taxon>
    </lineage>
</organism>
<dbReference type="Gene3D" id="1.10.10.10">
    <property type="entry name" value="Winged helix-like DNA-binding domain superfamily/Winged helix DNA-binding domain"/>
    <property type="match status" value="1"/>
</dbReference>
<evidence type="ECO:0000256" key="4">
    <source>
        <dbReference type="ARBA" id="ARBA00023163"/>
    </source>
</evidence>
<dbReference type="PANTHER" id="PTHR34294">
    <property type="entry name" value="TRANSCRIPTIONAL REGULATOR-RELATED"/>
    <property type="match status" value="1"/>
</dbReference>
<evidence type="ECO:0000256" key="2">
    <source>
        <dbReference type="ARBA" id="ARBA00023015"/>
    </source>
</evidence>
<dbReference type="PANTHER" id="PTHR34294:SF1">
    <property type="entry name" value="TRANSCRIPTIONAL REGULATOR LSRR"/>
    <property type="match status" value="1"/>
</dbReference>
<dbReference type="EMBL" id="CP067422">
    <property type="protein sequence ID" value="QQP93628.1"/>
    <property type="molecule type" value="Genomic_DNA"/>
</dbReference>
<dbReference type="InterPro" id="IPR037171">
    <property type="entry name" value="NagB/RpiA_transferase-like"/>
</dbReference>
<accession>A0ABX7BHE7</accession>
<evidence type="ECO:0000259" key="5">
    <source>
        <dbReference type="Pfam" id="PF04198"/>
    </source>
</evidence>
<keyword evidence="6" id="KW-0614">Plasmid</keyword>
<reference evidence="6" key="1">
    <citation type="submission" date="2021-02" db="EMBL/GenBank/DDBJ databases">
        <title>Skermanella TT6 skin isolate.</title>
        <authorList>
            <person name="Lee K."/>
            <person name="Ganzorig M."/>
        </authorList>
    </citation>
    <scope>NUCLEOTIDE SEQUENCE</scope>
    <source>
        <strain evidence="6">TT6</strain>
    </source>
</reference>
<keyword evidence="7" id="KW-1185">Reference proteome</keyword>
<geneLocation type="plasmid" evidence="6 7">
    <name>pTT6-2</name>
</geneLocation>
<keyword evidence="2" id="KW-0805">Transcription regulation</keyword>
<evidence type="ECO:0000256" key="1">
    <source>
        <dbReference type="ARBA" id="ARBA00010466"/>
    </source>
</evidence>
<name>A0ABX7BHE7_9PROT</name>
<evidence type="ECO:0000256" key="3">
    <source>
        <dbReference type="ARBA" id="ARBA00023125"/>
    </source>
</evidence>
<evidence type="ECO:0000313" key="6">
    <source>
        <dbReference type="EMBL" id="QQP93628.1"/>
    </source>
</evidence>
<dbReference type="InterPro" id="IPR051054">
    <property type="entry name" value="SorC_transcr_regulators"/>
</dbReference>
<dbReference type="Pfam" id="PF04198">
    <property type="entry name" value="Sugar-bind"/>
    <property type="match status" value="1"/>
</dbReference>
<dbReference type="SUPFAM" id="SSF100950">
    <property type="entry name" value="NagB/RpiA/CoA transferase-like"/>
    <property type="match status" value="1"/>
</dbReference>
<keyword evidence="4" id="KW-0804">Transcription</keyword>
<keyword evidence="3" id="KW-0238">DNA-binding</keyword>
<gene>
    <name evidence="6" type="ORF">IGS68_31910</name>
</gene>
<evidence type="ECO:0000313" key="7">
    <source>
        <dbReference type="Proteomes" id="UP000595197"/>
    </source>
</evidence>
<sequence length="325" mass="35993">MQTRSLDDDVATSSDEQLNIRIAWYYYITDMTQQQIADRFGITRVRVNKALATSRETGVVQIRINSKLASCIKLEYELEQLYGLSRVTVVPTPEDDRFIFRVLGVGVAPYIHDQVFDGCTLAVGWGRTLRQAVRETRGRSLPNMTVLSLLGGLHYGSANNTAEIASSFASLFGGSYYYLAAPVYASSDEYRDMILAEASVQDVLGKARTADIALVTVGDLTKRSLMIELGLVSPEDAKTLKAAGAVGDLLGHYLNKDGEEVDHPLNRRVIALDLEDLKRVRKVVLVSGGPYKADIIRAVLLRNFVHELVIDEATAERLVSRQPRK</sequence>
<dbReference type="InterPro" id="IPR036388">
    <property type="entry name" value="WH-like_DNA-bd_sf"/>
</dbReference>